<dbReference type="Proteomes" id="UP000257109">
    <property type="component" value="Unassembled WGS sequence"/>
</dbReference>
<name>A0A371GA74_MUCPR</name>
<keyword evidence="1" id="KW-0479">Metal-binding</keyword>
<dbReference type="Pfam" id="PF03936">
    <property type="entry name" value="Terpene_synth_C"/>
    <property type="match status" value="1"/>
</dbReference>
<dbReference type="GO" id="GO:0000287">
    <property type="term" value="F:magnesium ion binding"/>
    <property type="evidence" value="ECO:0007669"/>
    <property type="project" value="InterPro"/>
</dbReference>
<accession>A0A371GA74</accession>
<sequence>AHWLKSGHLARSEEYLNNGIVSTGVHVVLVHAFFLLDQSINKEIVAIMDNFPQIIYSVAKILRLSDDLEGAKSEDQKGLDGSYLDCYMSEHQDVSAEEAQRHVAELISSEWKRLNREILTPNPLPSSFTNFCLNAARMVPLMYHYRTNPGLSTLQEHVKSLFNNATDAHHI</sequence>
<dbReference type="PANTHER" id="PTHR31225">
    <property type="entry name" value="OS04G0344100 PROTEIN-RELATED"/>
    <property type="match status" value="1"/>
</dbReference>
<dbReference type="OrthoDB" id="1921927at2759"/>
<reference evidence="3" key="1">
    <citation type="submission" date="2018-05" db="EMBL/GenBank/DDBJ databases">
        <title>Draft genome of Mucuna pruriens seed.</title>
        <authorList>
            <person name="Nnadi N.E."/>
            <person name="Vos R."/>
            <person name="Hasami M.H."/>
            <person name="Devisetty U.K."/>
            <person name="Aguiy J.C."/>
        </authorList>
    </citation>
    <scope>NUCLEOTIDE SEQUENCE [LARGE SCALE GENOMIC DNA]</scope>
    <source>
        <strain evidence="3">JCA_2017</strain>
    </source>
</reference>
<dbReference type="STRING" id="157652.A0A371GA74"/>
<keyword evidence="4" id="KW-1185">Reference proteome</keyword>
<evidence type="ECO:0000313" key="3">
    <source>
        <dbReference type="EMBL" id="RDX87425.1"/>
    </source>
</evidence>
<evidence type="ECO:0000256" key="1">
    <source>
        <dbReference type="ARBA" id="ARBA00022723"/>
    </source>
</evidence>
<dbReference type="EMBL" id="QJKJ01006231">
    <property type="protein sequence ID" value="RDX87425.1"/>
    <property type="molecule type" value="Genomic_DNA"/>
</dbReference>
<evidence type="ECO:0000313" key="4">
    <source>
        <dbReference type="Proteomes" id="UP000257109"/>
    </source>
</evidence>
<dbReference type="InterPro" id="IPR008949">
    <property type="entry name" value="Isoprenoid_synthase_dom_sf"/>
</dbReference>
<dbReference type="AlphaFoldDB" id="A0A371GA74"/>
<dbReference type="PANTHER" id="PTHR31225:SF73">
    <property type="entry name" value="NERYL DIPHOSPHATE DIPHOSPHATASE, CHLOROPLASTIC"/>
    <property type="match status" value="1"/>
</dbReference>
<dbReference type="InterPro" id="IPR005630">
    <property type="entry name" value="Terpene_synthase_metal-bd"/>
</dbReference>
<evidence type="ECO:0000259" key="2">
    <source>
        <dbReference type="Pfam" id="PF03936"/>
    </source>
</evidence>
<gene>
    <name evidence="3" type="ORF">CR513_31095</name>
</gene>
<protein>
    <recommendedName>
        <fullName evidence="2">Terpene synthase metal-binding domain-containing protein</fullName>
    </recommendedName>
</protein>
<dbReference type="InterPro" id="IPR050148">
    <property type="entry name" value="Terpene_synthase-like"/>
</dbReference>
<proteinExistence type="predicted"/>
<comment type="caution">
    <text evidence="3">The sequence shown here is derived from an EMBL/GenBank/DDBJ whole genome shotgun (WGS) entry which is preliminary data.</text>
</comment>
<dbReference type="SUPFAM" id="SSF48576">
    <property type="entry name" value="Terpenoid synthases"/>
    <property type="match status" value="1"/>
</dbReference>
<dbReference type="Gene3D" id="1.10.600.10">
    <property type="entry name" value="Farnesyl Diphosphate Synthase"/>
    <property type="match status" value="1"/>
</dbReference>
<dbReference type="GO" id="GO:0016114">
    <property type="term" value="P:terpenoid biosynthetic process"/>
    <property type="evidence" value="ECO:0007669"/>
    <property type="project" value="InterPro"/>
</dbReference>
<feature type="non-terminal residue" evidence="3">
    <location>
        <position position="1"/>
    </location>
</feature>
<dbReference type="GO" id="GO:0010333">
    <property type="term" value="F:terpene synthase activity"/>
    <property type="evidence" value="ECO:0007669"/>
    <property type="project" value="InterPro"/>
</dbReference>
<organism evidence="3 4">
    <name type="scientific">Mucuna pruriens</name>
    <name type="common">Velvet bean</name>
    <name type="synonym">Dolichos pruriens</name>
    <dbReference type="NCBI Taxonomy" id="157652"/>
    <lineage>
        <taxon>Eukaryota</taxon>
        <taxon>Viridiplantae</taxon>
        <taxon>Streptophyta</taxon>
        <taxon>Embryophyta</taxon>
        <taxon>Tracheophyta</taxon>
        <taxon>Spermatophyta</taxon>
        <taxon>Magnoliopsida</taxon>
        <taxon>eudicotyledons</taxon>
        <taxon>Gunneridae</taxon>
        <taxon>Pentapetalae</taxon>
        <taxon>rosids</taxon>
        <taxon>fabids</taxon>
        <taxon>Fabales</taxon>
        <taxon>Fabaceae</taxon>
        <taxon>Papilionoideae</taxon>
        <taxon>50 kb inversion clade</taxon>
        <taxon>NPAAA clade</taxon>
        <taxon>indigoferoid/millettioid clade</taxon>
        <taxon>Phaseoleae</taxon>
        <taxon>Mucuna</taxon>
    </lineage>
</organism>
<feature type="domain" description="Terpene synthase metal-binding" evidence="2">
    <location>
        <begin position="1"/>
        <end position="112"/>
    </location>
</feature>